<sequence>MGVVKAPYNNNIVSLNVVTATIISRRLHLPRAWTPATHLYHSKRILAPSNISNRNSLEFQTSEKSNSAPLAILPISILLRSLFISNVISKPYLLNPSLSILSFLSQPVKISLLSIDSNPFLRWLVKRLLYNQFCTGENAADVKKTMNQMHKFGFLGVILRYAKETTSDHKTKKSEVPGSPLQQTHTAEKGKCVEIESWRAGTLRTVYMTSNGDKVALKLTGAGPIVTAALATGDLPPKHMLDALDEICLAVRETKAQIIVDAELQRFQKGIARTAVMLMRKYNTEKSPLVTQTYQCYLKNKRSYLWKSLAKASKEGWSIGVKLVRGAYIVTEERSRIHDTKEDTDNAYYGLVRDVLRHNGGSFGGLGKLGNTPFPKSAVLLATHNRNSVMKAHKLHQ</sequence>
<dbReference type="InterPro" id="IPR002872">
    <property type="entry name" value="Proline_DH_dom"/>
</dbReference>
<dbReference type="GO" id="GO:0071949">
    <property type="term" value="F:FAD binding"/>
    <property type="evidence" value="ECO:0007669"/>
    <property type="project" value="TreeGrafter"/>
</dbReference>
<evidence type="ECO:0000256" key="4">
    <source>
        <dbReference type="ARBA" id="ARBA00023062"/>
    </source>
</evidence>
<dbReference type="GO" id="GO:0010133">
    <property type="term" value="P:L-proline catabolic process to L-glutamate"/>
    <property type="evidence" value="ECO:0007669"/>
    <property type="project" value="TreeGrafter"/>
</dbReference>
<name>A0AAN7UQ40_9PEZI</name>
<comment type="catalytic activity">
    <reaction evidence="5">
        <text>L-proline + a quinone = (S)-1-pyrroline-5-carboxylate + a quinol + H(+)</text>
        <dbReference type="Rhea" id="RHEA:23784"/>
        <dbReference type="ChEBI" id="CHEBI:15378"/>
        <dbReference type="ChEBI" id="CHEBI:17388"/>
        <dbReference type="ChEBI" id="CHEBI:24646"/>
        <dbReference type="ChEBI" id="CHEBI:60039"/>
        <dbReference type="ChEBI" id="CHEBI:132124"/>
        <dbReference type="EC" id="1.5.5.2"/>
    </reaction>
</comment>
<keyword evidence="5" id="KW-0274">FAD</keyword>
<dbReference type="Gene3D" id="3.20.20.220">
    <property type="match status" value="1"/>
</dbReference>
<keyword evidence="8" id="KW-1185">Reference proteome</keyword>
<evidence type="ECO:0000256" key="1">
    <source>
        <dbReference type="ARBA" id="ARBA00005869"/>
    </source>
</evidence>
<dbReference type="PANTHER" id="PTHR13914:SF0">
    <property type="entry name" value="PROLINE DEHYDROGENASE 1, MITOCHONDRIAL"/>
    <property type="match status" value="1"/>
</dbReference>
<keyword evidence="4 5" id="KW-0642">Proline metabolism</keyword>
<evidence type="ECO:0000256" key="5">
    <source>
        <dbReference type="RuleBase" id="RU364054"/>
    </source>
</evidence>
<accession>A0AAN7UQ40</accession>
<gene>
    <name evidence="7" type="ORF">RRF57_006346</name>
</gene>
<dbReference type="EMBL" id="JAWHQM010000016">
    <property type="protein sequence ID" value="KAK5630631.1"/>
    <property type="molecule type" value="Genomic_DNA"/>
</dbReference>
<feature type="domain" description="Proline dehydrogenase" evidence="6">
    <location>
        <begin position="143"/>
        <end position="396"/>
    </location>
</feature>
<dbReference type="PANTHER" id="PTHR13914">
    <property type="entry name" value="PROLINE OXIDASE"/>
    <property type="match status" value="1"/>
</dbReference>
<keyword evidence="5" id="KW-0285">Flavoprotein</keyword>
<dbReference type="GO" id="GO:0004657">
    <property type="term" value="F:proline dehydrogenase activity"/>
    <property type="evidence" value="ECO:0007669"/>
    <property type="project" value="UniProtKB-EC"/>
</dbReference>
<evidence type="ECO:0000256" key="2">
    <source>
        <dbReference type="ARBA" id="ARBA00012695"/>
    </source>
</evidence>
<organism evidence="7 8">
    <name type="scientific">Xylaria bambusicola</name>
    <dbReference type="NCBI Taxonomy" id="326684"/>
    <lineage>
        <taxon>Eukaryota</taxon>
        <taxon>Fungi</taxon>
        <taxon>Dikarya</taxon>
        <taxon>Ascomycota</taxon>
        <taxon>Pezizomycotina</taxon>
        <taxon>Sordariomycetes</taxon>
        <taxon>Xylariomycetidae</taxon>
        <taxon>Xylariales</taxon>
        <taxon>Xylariaceae</taxon>
        <taxon>Xylaria</taxon>
    </lineage>
</organism>
<dbReference type="InterPro" id="IPR029041">
    <property type="entry name" value="FAD-linked_oxidoreductase-like"/>
</dbReference>
<reference evidence="7 8" key="1">
    <citation type="submission" date="2023-10" db="EMBL/GenBank/DDBJ databases">
        <title>Draft genome sequence of Xylaria bambusicola isolate GMP-LS, the root and basal stem rot pathogen of sugarcane in Indonesia.</title>
        <authorList>
            <person name="Selvaraj P."/>
            <person name="Muralishankar V."/>
            <person name="Muruganantham S."/>
            <person name="Sp S."/>
            <person name="Haryani S."/>
            <person name="Lau K.J.X."/>
            <person name="Naqvi N.I."/>
        </authorList>
    </citation>
    <scope>NUCLEOTIDE SEQUENCE [LARGE SCALE GENOMIC DNA]</scope>
    <source>
        <strain evidence="7">GMP-LS</strain>
    </source>
</reference>
<dbReference type="AlphaFoldDB" id="A0AAN7UQ40"/>
<dbReference type="SUPFAM" id="SSF51730">
    <property type="entry name" value="FAD-linked oxidoreductase"/>
    <property type="match status" value="1"/>
</dbReference>
<dbReference type="InterPro" id="IPR015659">
    <property type="entry name" value="Proline_oxidase"/>
</dbReference>
<comment type="caution">
    <text evidence="7">The sequence shown here is derived from an EMBL/GenBank/DDBJ whole genome shotgun (WGS) entry which is preliminary data.</text>
</comment>
<evidence type="ECO:0000256" key="3">
    <source>
        <dbReference type="ARBA" id="ARBA00023002"/>
    </source>
</evidence>
<comment type="cofactor">
    <cofactor evidence="5">
        <name>FAD</name>
        <dbReference type="ChEBI" id="CHEBI:57692"/>
    </cofactor>
</comment>
<comment type="similarity">
    <text evidence="1 5">Belongs to the proline oxidase family.</text>
</comment>
<protein>
    <recommendedName>
        <fullName evidence="2 5">Proline dehydrogenase</fullName>
        <ecNumber evidence="2 5">1.5.5.2</ecNumber>
    </recommendedName>
</protein>
<evidence type="ECO:0000313" key="8">
    <source>
        <dbReference type="Proteomes" id="UP001305414"/>
    </source>
</evidence>
<dbReference type="GO" id="GO:0005739">
    <property type="term" value="C:mitochondrion"/>
    <property type="evidence" value="ECO:0007669"/>
    <property type="project" value="TreeGrafter"/>
</dbReference>
<dbReference type="EC" id="1.5.5.2" evidence="2 5"/>
<evidence type="ECO:0000259" key="6">
    <source>
        <dbReference type="Pfam" id="PF01619"/>
    </source>
</evidence>
<comment type="function">
    <text evidence="5">Converts proline to delta-1-pyrroline-5-carboxylate.</text>
</comment>
<dbReference type="Proteomes" id="UP001305414">
    <property type="component" value="Unassembled WGS sequence"/>
</dbReference>
<evidence type="ECO:0000313" key="7">
    <source>
        <dbReference type="EMBL" id="KAK5630631.1"/>
    </source>
</evidence>
<dbReference type="Pfam" id="PF01619">
    <property type="entry name" value="Pro_dh"/>
    <property type="match status" value="1"/>
</dbReference>
<proteinExistence type="inferred from homology"/>
<keyword evidence="3 5" id="KW-0560">Oxidoreductase</keyword>